<dbReference type="Gene3D" id="3.40.50.300">
    <property type="entry name" value="P-loop containing nucleotide triphosphate hydrolases"/>
    <property type="match status" value="1"/>
</dbReference>
<dbReference type="EMBL" id="JH594606">
    <property type="protein sequence ID" value="EHQ04019.1"/>
    <property type="molecule type" value="Genomic_DNA"/>
</dbReference>
<evidence type="ECO:0000313" key="2">
    <source>
        <dbReference type="EMBL" id="EHQ04019.1"/>
    </source>
</evidence>
<dbReference type="Proteomes" id="UP000003844">
    <property type="component" value="Unassembled WGS sequence"/>
</dbReference>
<evidence type="ECO:0000313" key="3">
    <source>
        <dbReference type="Proteomes" id="UP000003844"/>
    </source>
</evidence>
<dbReference type="HOGENOM" id="CLU_001478_0_0_10"/>
<dbReference type="InterPro" id="IPR027417">
    <property type="entry name" value="P-loop_NTPase"/>
</dbReference>
<protein>
    <recommendedName>
        <fullName evidence="1">NACHT domain-containing protein</fullName>
    </recommendedName>
</protein>
<dbReference type="RefSeq" id="WP_006990322.1">
    <property type="nucleotide sequence ID" value="NZ_JH594606.1"/>
</dbReference>
<dbReference type="InterPro" id="IPR007111">
    <property type="entry name" value="NACHT_NTPase"/>
</dbReference>
<dbReference type="SUPFAM" id="SSF52540">
    <property type="entry name" value="P-loop containing nucleoside triphosphate hydrolases"/>
    <property type="match status" value="1"/>
</dbReference>
<dbReference type="OrthoDB" id="4770405at2"/>
<organism evidence="2 3">
    <name type="scientific">Gillisia limnaea (strain DSM 15749 / LMG 21470 / R-8282)</name>
    <dbReference type="NCBI Taxonomy" id="865937"/>
    <lineage>
        <taxon>Bacteria</taxon>
        <taxon>Pseudomonadati</taxon>
        <taxon>Bacteroidota</taxon>
        <taxon>Flavobacteriia</taxon>
        <taxon>Flavobacteriales</taxon>
        <taxon>Flavobacteriaceae</taxon>
        <taxon>Gillisia</taxon>
    </lineage>
</organism>
<sequence>MLKRKTIPDADLSNAGDDFHILWTMKKSFDLLNFDEHGLKAIYIEGVENTVSKNVDPTGEKLLGIDLSEYYGSEEFIKADKVVISQLKYSTRRSDKPYTYSELYKGKKNKSADGSLIHRLSTIFKAFKDEYGRDLVLQKVVLKLVTNRSFNANQLQTIKDIQLYLKTKKREISFNKVLEDNPSNSKSLTRLFEASKLKLKEFTDFFRLLDFEDCGTDSRYYLKINLVKAISDTSITSRGQYNELFQLINNKTLPEFRNQRCINFTDIIASLDFHMGGVENLFPVTQNFEKKKDVVVREQLKDILLKIETNTNFLPICIHGGAGIGKSTLVQQIEKNFPQYSECVTFDCYGAGAYQNPIDKRHLHKYALLHLSNELAKRLGTDFLINKNEASEVYLKEFRKRIVNGIEILQKRNPKATLTLIIDAADNSVTAAHNNGERSFIVDLLNINIPRGCNLIVTTRTYRKETLSLPDNFVDIEILPFSLNDTKQFITSYYPKISDNEIKDFHKYTNGIPRAQFYSISLKKQGIVEIINFLKPNGKKVEDLILDKIEIAKRNLGKSEKLLLDKFFQLLITLPRPVPIEYLANILDVNVNFLVDISSEIWNGLIYENKHFEFRDEDFENYIRENYCANDKELKNIADIFLFKSSDEEYASINLGYILFIAKQYPKLKEIVLERQYLDNPKDPIRNREVYINRTKFAMKACGEKDDNLTFFKLTLIAAEESKTDRALKGLLIDYPDLVTNFGDTASLTRLKLNSDEKSWAGSFHLKLAGFLSRNSSNKDEVLKHLKTARDWLNWRFNSKEKEEDFKNNYKVSSIDIAYQAEAVLRLFGVSEALRAINSWTPRRVRLPSGDYLVENLLIENNEDDITKWLNETHFSIDVRVFLICKFFKFNKKIDFNLDKTADDFLRALRLIKKKLDLNFNLLIVEFSEILAYHKIDTAKILQILSYINYSFPDRIPYFHSLYYRDNDGQDLELSFKIETLKASFDNKALQLTDVYPEKFKNIDDVKDYKKKNSLESDKREFTSLFKHVTPIFQLRANILYNQERNHESSKSFKEICIQLDNDYSFSYENGHWATERLGYLCDLLAIIISLLEEKDLVQPLISAFDKKANKLSIRFSIIERTIHLRAFVEINLQLFEELDNLIKDSTLSSNDIVEKYIKCTLLARKIDKETGQYFFEEAVKAVSEIDLEAYTKIDCLSGFTEEGITKSNPKLAYEFSRFIEHCHIRLQGNDNFPYTSALKGIANLDLSSIYSVMCRWQERGVISLTTYTITLLKISLEKGYINHLDASALLPMSSYHNSFEDLVEFYKFMLFRFNEARNINNKTLFVKTLFRDCLLSQNMALIQVLYDEIKPGAFIEQDVILEIKEYLDFRSNLSPANKESNYKNDFSRENYIHNIDIENLNFSSTKQLEDAIGKILNNSKTYYNSWAIDNFLLDVKNRCTSSDYISHLNALVDINSELISFNSFEEALKERLEDWTMHFSVKRWKREKFKYVLLNWFEYFDNDNSLSIWNINKFAEMFNIDKSELSDTIVNIIPEKIEVLSDESIYSAFHLIKDRLSKEENESIIEWILSRWNSNIDSSFGDGLWNKELAPPPNSKEVLMHFLRFSLGQPDKNLRWRAIHSIRRLFMYGETEILEFLLNKQNTVNCLPFQNRNYIFYWISAKLYLWIAIERISSESPEKLGVFKDSFLHELKNNDLPHVLIKYYIKNTCLNLISYEKDIYDQKDIKFIKDCLKSKLKKVIEKRLSRKQRKYQSQIHDNWRFHFDTLDVLPYWYSRLARVFNLSEYDVADLSDKYIVENWGYLGDTSEDDYTSQYEWTLKDKRHGSNPTVETLDTYFEYNAMFCSAHDLLLKEPQLESEYNDSWDSWEYWLESNSNTWNKFWLSDLRDSTPLEGKFWKIENEKFDEKWRDNIDDEKLDLEVINNEANCLIPYAGYQRYIGENTESVSIRSALVSEKGSEALMRALQSAKNHHDYAFPMEKSNEEFEIDNYGFAFESWLYTENTEREGLDSHDYLSKDTGKNIIRIGEKVKKIFPISFSENNKKGYYNGNLISSYLNWNEINDHRNRSSDLLESGGAILKVDIDFVLELLGNTKKNLILECHITRQLKERSYNYDDNKTPWETTKLYLIKPDGRIRTIRGGDIKIR</sequence>
<dbReference type="Pfam" id="PF05729">
    <property type="entry name" value="NACHT"/>
    <property type="match status" value="1"/>
</dbReference>
<dbReference type="eggNOG" id="COG1474">
    <property type="taxonomic scope" value="Bacteria"/>
</dbReference>
<accession>H2BVR3</accession>
<gene>
    <name evidence="2" type="ORF">Gilli_3419</name>
</gene>
<reference evidence="3" key="1">
    <citation type="journal article" date="2012" name="Stand. Genomic Sci.">
        <title>Genome sequence of the Antarctic rhodopsins-containing flavobacterium Gillisia limnaea type strain (R-8282(T)).</title>
        <authorList>
            <person name="Riedel T."/>
            <person name="Held B."/>
            <person name="Nolan M."/>
            <person name="Lucas S."/>
            <person name="Lapidus A."/>
            <person name="Tice H."/>
            <person name="Del Rio T.G."/>
            <person name="Cheng J.F."/>
            <person name="Han C."/>
            <person name="Tapia R."/>
            <person name="Goodwin L.A."/>
            <person name="Pitluck S."/>
            <person name="Liolios K."/>
            <person name="Mavromatis K."/>
            <person name="Pagani I."/>
            <person name="Ivanova N."/>
            <person name="Mikhailova N."/>
            <person name="Pati A."/>
            <person name="Chen A."/>
            <person name="Palaniappan K."/>
            <person name="Land M."/>
            <person name="Rohde M."/>
            <person name="Tindall B.J."/>
            <person name="Detter J.C."/>
            <person name="Goker M."/>
            <person name="Bristow J."/>
            <person name="Eisen J.A."/>
            <person name="Markowitz V."/>
            <person name="Hugenholtz P."/>
            <person name="Kyrpides N.C."/>
            <person name="Klenk H.P."/>
            <person name="Woyke T."/>
        </authorList>
    </citation>
    <scope>NUCLEOTIDE SEQUENCE [LARGE SCALE GENOMIC DNA]</scope>
    <source>
        <strain evidence="3">DSM 15749 / LMG 21470 / R-8282</strain>
    </source>
</reference>
<feature type="domain" description="NACHT" evidence="1">
    <location>
        <begin position="315"/>
        <end position="494"/>
    </location>
</feature>
<keyword evidence="3" id="KW-1185">Reference proteome</keyword>
<proteinExistence type="predicted"/>
<evidence type="ECO:0000259" key="1">
    <source>
        <dbReference type="Pfam" id="PF05729"/>
    </source>
</evidence>
<dbReference type="STRING" id="865937.Gilli_3419"/>
<name>H2BVR3_GILLR</name>